<evidence type="ECO:0000256" key="8">
    <source>
        <dbReference type="ARBA" id="ARBA00023136"/>
    </source>
</evidence>
<dbReference type="InterPro" id="IPR027417">
    <property type="entry name" value="P-loop_NTPase"/>
</dbReference>
<accession>A0A8E1S130</accession>
<dbReference type="SUPFAM" id="SSF52540">
    <property type="entry name" value="P-loop containing nucleoside triphosphate hydrolases"/>
    <property type="match status" value="1"/>
</dbReference>
<sequence length="328" mass="35892">MNPAAVTVTLRHCARHFNHQLALQPLDLTVQPGETLVLLGPSGCGKTTTLRIISGLERCDDGGEVWFDDRNVTALPIEKRNVGMVFQNYALFPHLNVAQNVAYGLKVQGVARAERDARVQEMLALVDLSALAQRSIDKLSGGQKQRVALARALAARPKVLLFDEPLAALDARLRDRLRLEIGALLKQLAITAVYVTHDQQEAMALGDRIAVMEQGRLVQIDTPQNIYQRPASQFVADFVGAINCVGVDARGNPQHFCRPEDVLLAADQRYARHGFILGTTFLGAAQRLSIDIGLAAPIQVDRHAREAWHAGQPVSWTLAQDAALHFSA</sequence>
<keyword evidence="7" id="KW-1278">Translocase</keyword>
<keyword evidence="3" id="KW-1003">Cell membrane</keyword>
<dbReference type="GO" id="GO:0015697">
    <property type="term" value="P:quaternary ammonium group transport"/>
    <property type="evidence" value="ECO:0007669"/>
    <property type="project" value="UniProtKB-ARBA"/>
</dbReference>
<dbReference type="Proteomes" id="UP000071979">
    <property type="component" value="Unassembled WGS sequence"/>
</dbReference>
<feature type="domain" description="ABC transporter" evidence="9">
    <location>
        <begin position="8"/>
        <end position="239"/>
    </location>
</feature>
<evidence type="ECO:0000256" key="7">
    <source>
        <dbReference type="ARBA" id="ARBA00022967"/>
    </source>
</evidence>
<dbReference type="GO" id="GO:0016887">
    <property type="term" value="F:ATP hydrolysis activity"/>
    <property type="evidence" value="ECO:0007669"/>
    <property type="project" value="InterPro"/>
</dbReference>
<dbReference type="InterPro" id="IPR003439">
    <property type="entry name" value="ABC_transporter-like_ATP-bd"/>
</dbReference>
<evidence type="ECO:0000256" key="3">
    <source>
        <dbReference type="ARBA" id="ARBA00022475"/>
    </source>
</evidence>
<proteinExistence type="inferred from homology"/>
<dbReference type="Gene3D" id="3.40.50.300">
    <property type="entry name" value="P-loop containing nucleotide triphosphate hydrolases"/>
    <property type="match status" value="1"/>
</dbReference>
<gene>
    <name evidence="10" type="ORF">SA3R_06095</name>
</gene>
<evidence type="ECO:0000313" key="10">
    <source>
        <dbReference type="EMBL" id="KTS68854.1"/>
    </source>
</evidence>
<comment type="similarity">
    <text evidence="1">Belongs to the ABC transporter superfamily. Drug exporter-2 (TC 3.A.1.117) family.</text>
</comment>
<dbReference type="SMART" id="SM00382">
    <property type="entry name" value="AAA"/>
    <property type="match status" value="1"/>
</dbReference>
<evidence type="ECO:0000256" key="5">
    <source>
        <dbReference type="ARBA" id="ARBA00022741"/>
    </source>
</evidence>
<dbReference type="PROSITE" id="PS00211">
    <property type="entry name" value="ABC_TRANSPORTER_1"/>
    <property type="match status" value="1"/>
</dbReference>
<dbReference type="InterPro" id="IPR003593">
    <property type="entry name" value="AAA+_ATPase"/>
</dbReference>
<dbReference type="PANTHER" id="PTHR42781">
    <property type="entry name" value="SPERMIDINE/PUTRESCINE IMPORT ATP-BINDING PROTEIN POTA"/>
    <property type="match status" value="1"/>
</dbReference>
<keyword evidence="8" id="KW-0472">Membrane</keyword>
<protein>
    <submittedName>
        <fullName evidence="10">Iron ABC transporter substrate-binding protein</fullName>
    </submittedName>
</protein>
<dbReference type="PANTHER" id="PTHR42781:SF5">
    <property type="entry name" value="PUTRESCINE TRANSPORT ATP-BINDING PROTEIN POTG"/>
    <property type="match status" value="1"/>
</dbReference>
<evidence type="ECO:0000256" key="2">
    <source>
        <dbReference type="ARBA" id="ARBA00022448"/>
    </source>
</evidence>
<dbReference type="PROSITE" id="PS50893">
    <property type="entry name" value="ABC_TRANSPORTER_2"/>
    <property type="match status" value="1"/>
</dbReference>
<reference evidence="10 11" key="1">
    <citation type="journal article" date="2016" name="Front. Microbiol.">
        <title>Genomic Resource of Rice Seed Associated Bacteria.</title>
        <authorList>
            <person name="Midha S."/>
            <person name="Bansal K."/>
            <person name="Sharma S."/>
            <person name="Kumar N."/>
            <person name="Patil P.P."/>
            <person name="Chaudhry V."/>
            <person name="Patil P.B."/>
        </authorList>
    </citation>
    <scope>NUCLEOTIDE SEQUENCE [LARGE SCALE GENOMIC DNA]</scope>
    <source>
        <strain evidence="10 11">SA3</strain>
    </source>
</reference>
<dbReference type="InterPro" id="IPR050093">
    <property type="entry name" value="ABC_SmlMolc_Importer"/>
</dbReference>
<dbReference type="InterPro" id="IPR008995">
    <property type="entry name" value="Mo/tungstate-bd_C_term_dom"/>
</dbReference>
<dbReference type="InterPro" id="IPR017871">
    <property type="entry name" value="ABC_transporter-like_CS"/>
</dbReference>
<dbReference type="EMBL" id="LDSE01000009">
    <property type="protein sequence ID" value="KTS68854.1"/>
    <property type="molecule type" value="Genomic_DNA"/>
</dbReference>
<comment type="caution">
    <text evidence="10">The sequence shown here is derived from an EMBL/GenBank/DDBJ whole genome shotgun (WGS) entry which is preliminary data.</text>
</comment>
<evidence type="ECO:0000256" key="6">
    <source>
        <dbReference type="ARBA" id="ARBA00022840"/>
    </source>
</evidence>
<keyword evidence="5" id="KW-0547">Nucleotide-binding</keyword>
<evidence type="ECO:0000259" key="9">
    <source>
        <dbReference type="PROSITE" id="PS50893"/>
    </source>
</evidence>
<name>A0A8E1S130_9GAMM</name>
<dbReference type="FunFam" id="3.40.50.300:FF:000425">
    <property type="entry name" value="Probable ABC transporter, ATP-binding subunit"/>
    <property type="match status" value="1"/>
</dbReference>
<dbReference type="RefSeq" id="WP_058775670.1">
    <property type="nucleotide sequence ID" value="NZ_LDSD01000006.1"/>
</dbReference>
<evidence type="ECO:0000256" key="1">
    <source>
        <dbReference type="ARBA" id="ARBA00006526"/>
    </source>
</evidence>
<dbReference type="GO" id="GO:0005524">
    <property type="term" value="F:ATP binding"/>
    <property type="evidence" value="ECO:0007669"/>
    <property type="project" value="UniProtKB-KW"/>
</dbReference>
<evidence type="ECO:0000313" key="11">
    <source>
        <dbReference type="Proteomes" id="UP000071979"/>
    </source>
</evidence>
<keyword evidence="6" id="KW-0067">ATP-binding</keyword>
<keyword evidence="4" id="KW-0997">Cell inner membrane</keyword>
<dbReference type="AlphaFoldDB" id="A0A8E1S130"/>
<dbReference type="SUPFAM" id="SSF50331">
    <property type="entry name" value="MOP-like"/>
    <property type="match status" value="1"/>
</dbReference>
<keyword evidence="2" id="KW-0813">Transport</keyword>
<dbReference type="Pfam" id="PF00005">
    <property type="entry name" value="ABC_tran"/>
    <property type="match status" value="1"/>
</dbReference>
<evidence type="ECO:0000256" key="4">
    <source>
        <dbReference type="ARBA" id="ARBA00022519"/>
    </source>
</evidence>
<organism evidence="10 11">
    <name type="scientific">Pantoea dispersa</name>
    <dbReference type="NCBI Taxonomy" id="59814"/>
    <lineage>
        <taxon>Bacteria</taxon>
        <taxon>Pseudomonadati</taxon>
        <taxon>Pseudomonadota</taxon>
        <taxon>Gammaproteobacteria</taxon>
        <taxon>Enterobacterales</taxon>
        <taxon>Erwiniaceae</taxon>
        <taxon>Pantoea</taxon>
    </lineage>
</organism>